<dbReference type="GO" id="GO:0046983">
    <property type="term" value="F:protein dimerization activity"/>
    <property type="evidence" value="ECO:0007669"/>
    <property type="project" value="InterPro"/>
</dbReference>
<evidence type="ECO:0000259" key="4">
    <source>
        <dbReference type="Pfam" id="PF07727"/>
    </source>
</evidence>
<name>A0A2N9I906_FAGSY</name>
<reference evidence="7" key="1">
    <citation type="submission" date="2018-02" db="EMBL/GenBank/DDBJ databases">
        <authorList>
            <person name="Cohen D.B."/>
            <person name="Kent A.D."/>
        </authorList>
    </citation>
    <scope>NUCLEOTIDE SEQUENCE</scope>
</reference>
<evidence type="ECO:0000259" key="5">
    <source>
        <dbReference type="Pfam" id="PF13976"/>
    </source>
</evidence>
<dbReference type="PANTHER" id="PTHR32166:SF81">
    <property type="entry name" value="OS06G0658400 PROTEIN"/>
    <property type="match status" value="1"/>
</dbReference>
<organism evidence="7">
    <name type="scientific">Fagus sylvatica</name>
    <name type="common">Beechnut</name>
    <dbReference type="NCBI Taxonomy" id="28930"/>
    <lineage>
        <taxon>Eukaryota</taxon>
        <taxon>Viridiplantae</taxon>
        <taxon>Streptophyta</taxon>
        <taxon>Embryophyta</taxon>
        <taxon>Tracheophyta</taxon>
        <taxon>Spermatophyta</taxon>
        <taxon>Magnoliopsida</taxon>
        <taxon>eudicotyledons</taxon>
        <taxon>Gunneridae</taxon>
        <taxon>Pentapetalae</taxon>
        <taxon>rosids</taxon>
        <taxon>fabids</taxon>
        <taxon>Fagales</taxon>
        <taxon>Fagaceae</taxon>
        <taxon>Fagus</taxon>
    </lineage>
</organism>
<dbReference type="EMBL" id="OIVN01005046">
    <property type="protein sequence ID" value="SPD20614.1"/>
    <property type="molecule type" value="Genomic_DNA"/>
</dbReference>
<feature type="compositionally biased region" description="Polar residues" evidence="1">
    <location>
        <begin position="766"/>
        <end position="779"/>
    </location>
</feature>
<evidence type="ECO:0000259" key="3">
    <source>
        <dbReference type="Pfam" id="PF05699"/>
    </source>
</evidence>
<dbReference type="SUPFAM" id="SSF53098">
    <property type="entry name" value="Ribonuclease H-like"/>
    <property type="match status" value="1"/>
</dbReference>
<dbReference type="InterPro" id="IPR012337">
    <property type="entry name" value="RNaseH-like_sf"/>
</dbReference>
<feature type="domain" description="GAG-pre-integrase" evidence="5">
    <location>
        <begin position="376"/>
        <end position="431"/>
    </location>
</feature>
<protein>
    <recommendedName>
        <fullName evidence="8">DUF659 domain-containing protein</fullName>
    </recommendedName>
</protein>
<dbReference type="Pfam" id="PF14244">
    <property type="entry name" value="Retrotran_gag_3"/>
    <property type="match status" value="1"/>
</dbReference>
<dbReference type="InterPro" id="IPR008906">
    <property type="entry name" value="HATC_C_dom"/>
</dbReference>
<dbReference type="InterPro" id="IPR007021">
    <property type="entry name" value="DUF659"/>
</dbReference>
<dbReference type="SUPFAM" id="SSF56672">
    <property type="entry name" value="DNA/RNA polymerases"/>
    <property type="match status" value="1"/>
</dbReference>
<accession>A0A2N9I906</accession>
<dbReference type="AlphaFoldDB" id="A0A2N9I906"/>
<evidence type="ECO:0008006" key="8">
    <source>
        <dbReference type="Google" id="ProtNLM"/>
    </source>
</evidence>
<sequence>MEATQPPLLLFQPLLLLITTILPIIFQYGRCYIPSPITVTIQQDNMSLQITPEKSNGSNYSTWSQSVEMYITRRRKVQYLTGKKPKPVETDAAYPKWVEENAMVKSWLLNSMTSNVRAVFLCLPTAHDVWDAVSQTYFIGKDASQMYELRCRAHETHQNGKFLVDYYGALQLIWQELDYLRPSAMMCSADAAVQKKEIEEDRLNDFLAGLDPSLDQATMMVVKTHDGSAMVAGASSQPLPMVPDMTFEWFVQKKGTQTKGNNFGPQAHHISIGSQASIPSHVDQSAQQVSLANASTSSSNTGNFGFTESTTSVPCNKPWIIDLGASDDMTNDSKLFTLYTTTPRNTVKVANDLSTPVLGADILMKKLIGLGRERGGLYYLDLKEAPMLEDGHVYQVGTEESKAREKIWLWHRRLGHPSFQYLQDLFPSLFSKGEIGSKEEEKLSWDEMTIPIVSRVEITPPTPSKLPEERELRNALGNPKWKSAMVEEMEALQKNSTWDLVELLEGKKTVGCKWVFTVKHKADGSMEKYKARLVAKAANLDWPLQQFDVKNAFLHGELEEEIYMDLPLGFTTAFDVGKVCNDEEGIRRLRDYLAKEFEMKDLGALSKITNWGMIMLIKVLTNKERYQRLVGRLIYLSHTRPDLAYAGQLLIGNLLLDTLHLLEETCEAWTPQNGQGVGVGHVSDTGTGTTQLPACPVGNMGSKQMSVTSRFGTSEAVDNAPLWKYVTKMDKHALRYHMSIWQRCKKCQDLAEQRKKPNLVSLPPHSGSTPKEGSTSTSEAVLPMKRKVPGNSPLEKAFNKQSRDKLDSLIARAFYSGGISFNFSRNPYWIEMVKYAANNNLAGYVPPGYNSLRTTLLQKERAHMEQLMKPIKSSWKDKGLSIVSDGWTDAQRRPLINFMGTSELGPIFLKAIDGTKEYKDKHYIARLLLDAISEVGPHKVVQVITDNAAVMKSAGSIVEAEYPHIFWTPCVVHTLNLALKNICAAKNTEKNEVEGHKKESSSHGHVSNDLIRKMMLEKLLMYYTEQWLDASPNRVPPHRDIEISDERNKCLKRYFPNSEDKRKVNMEYAKFTGQISFKVDSLEDKWILPPMEWWLIHGTSLPMLQSIAFKLLGQPCSSSCCERNWSTYDFIHSLRRNKITPKHAEDLVYVHTNLRLLSRNKEEYGKGKSKKWDIGGDTWDEPFGGAGLLSIASLSLDEPELEVVLFDNSDGGHDGGNDEEDDIVITGSS</sequence>
<feature type="domain" description="DUF659" evidence="2">
    <location>
        <begin position="847"/>
        <end position="986"/>
    </location>
</feature>
<evidence type="ECO:0000259" key="6">
    <source>
        <dbReference type="Pfam" id="PF14244"/>
    </source>
</evidence>
<dbReference type="Pfam" id="PF13976">
    <property type="entry name" value="gag_pre-integrs"/>
    <property type="match status" value="1"/>
</dbReference>
<dbReference type="InterPro" id="IPR029472">
    <property type="entry name" value="Copia-like_N"/>
</dbReference>
<feature type="region of interest" description="Disordered" evidence="1">
    <location>
        <begin position="755"/>
        <end position="796"/>
    </location>
</feature>
<proteinExistence type="predicted"/>
<evidence type="ECO:0000256" key="1">
    <source>
        <dbReference type="SAM" id="MobiDB-lite"/>
    </source>
</evidence>
<dbReference type="InterPro" id="IPR025724">
    <property type="entry name" value="GAG-pre-integrase_dom"/>
</dbReference>
<evidence type="ECO:0000313" key="7">
    <source>
        <dbReference type="EMBL" id="SPD20614.1"/>
    </source>
</evidence>
<feature type="domain" description="Reverse transcriptase Ty1/copia-type" evidence="4">
    <location>
        <begin position="533"/>
        <end position="584"/>
    </location>
</feature>
<feature type="region of interest" description="Disordered" evidence="1">
    <location>
        <begin position="1207"/>
        <end position="1229"/>
    </location>
</feature>
<dbReference type="InterPro" id="IPR043502">
    <property type="entry name" value="DNA/RNA_pol_sf"/>
</dbReference>
<gene>
    <name evidence="7" type="ORF">FSB_LOCUS48496</name>
</gene>
<dbReference type="Pfam" id="PF05699">
    <property type="entry name" value="Dimer_Tnp_hAT"/>
    <property type="match status" value="1"/>
</dbReference>
<feature type="domain" description="HAT C-terminal dimerisation" evidence="3">
    <location>
        <begin position="1080"/>
        <end position="1154"/>
    </location>
</feature>
<feature type="domain" description="Retrotransposon Copia-like N-terminal" evidence="6">
    <location>
        <begin position="43"/>
        <end position="87"/>
    </location>
</feature>
<dbReference type="Pfam" id="PF04937">
    <property type="entry name" value="DUF659"/>
    <property type="match status" value="1"/>
</dbReference>
<dbReference type="Pfam" id="PF07727">
    <property type="entry name" value="RVT_2"/>
    <property type="match status" value="1"/>
</dbReference>
<dbReference type="PANTHER" id="PTHR32166">
    <property type="entry name" value="OSJNBA0013A04.12 PROTEIN"/>
    <property type="match status" value="1"/>
</dbReference>
<dbReference type="InterPro" id="IPR013103">
    <property type="entry name" value="RVT_2"/>
</dbReference>
<evidence type="ECO:0000259" key="2">
    <source>
        <dbReference type="Pfam" id="PF04937"/>
    </source>
</evidence>